<dbReference type="RefSeq" id="WP_130851507.1">
    <property type="nucleotide sequence ID" value="NZ_UYIG01000057.1"/>
</dbReference>
<dbReference type="AlphaFoldDB" id="A0A660E4C3"/>
<accession>A0A660E4C3</accession>
<dbReference type="Proteomes" id="UP000289996">
    <property type="component" value="Unassembled WGS sequence"/>
</dbReference>
<keyword evidence="2" id="KW-1185">Reference proteome</keyword>
<evidence type="ECO:0000313" key="1">
    <source>
        <dbReference type="EMBL" id="VDG27792.1"/>
    </source>
</evidence>
<sequence>MLDFQIIDAGEADWGAKINSNFGKISADTGWINAPIVAPCTGTVYYRVLNERILLIRGSVAPNQTITTDLKFTDLPANIVSLKSATPNGLWLAPVTGSAAADVAKIVLHPDFGLYFAGNSGSSGHPVLINIAVID</sequence>
<gene>
    <name evidence="1" type="ORF">MUDAN_MDHGFNIF_02615</name>
</gene>
<name>A0A660E4C3_9LACO</name>
<evidence type="ECO:0000313" key="2">
    <source>
        <dbReference type="Proteomes" id="UP000289996"/>
    </source>
</evidence>
<proteinExistence type="predicted"/>
<protein>
    <submittedName>
        <fullName evidence="1">Uncharacterized protein</fullName>
    </submittedName>
</protein>
<dbReference type="EMBL" id="UYIG01000057">
    <property type="protein sequence ID" value="VDG27792.1"/>
    <property type="molecule type" value="Genomic_DNA"/>
</dbReference>
<reference evidence="1 2" key="1">
    <citation type="submission" date="2018-11" db="EMBL/GenBank/DDBJ databases">
        <authorList>
            <person name="Wuyts S."/>
        </authorList>
    </citation>
    <scope>NUCLEOTIDE SEQUENCE [LARGE SCALE GENOMIC DNA]</scope>
    <source>
        <strain evidence="1">Lactobacillus mudanjiangensis AMBF249</strain>
    </source>
</reference>
<dbReference type="OrthoDB" id="2307684at2"/>
<organism evidence="1 2">
    <name type="scientific">Lactiplantibacillus mudanjiangensis</name>
    <dbReference type="NCBI Taxonomy" id="1296538"/>
    <lineage>
        <taxon>Bacteria</taxon>
        <taxon>Bacillati</taxon>
        <taxon>Bacillota</taxon>
        <taxon>Bacilli</taxon>
        <taxon>Lactobacillales</taxon>
        <taxon>Lactobacillaceae</taxon>
        <taxon>Lactiplantibacillus</taxon>
    </lineage>
</organism>